<gene>
    <name evidence="1" type="ORF">GCM10011376_27580</name>
</gene>
<comment type="caution">
    <text evidence="1">The sequence shown here is derived from an EMBL/GenBank/DDBJ whole genome shotgun (WGS) entry which is preliminary data.</text>
</comment>
<dbReference type="Gene3D" id="1.20.120.450">
    <property type="entry name" value="dinb family like domain"/>
    <property type="match status" value="1"/>
</dbReference>
<sequence length="193" mass="21270">MSDVLSARPRTSVVGMTIERPATTFRNDEVGMLRSFLDHYRATIRLQASGLTDEQLDQPLAPSDLTLGGMLAHLAFVEDYWFSYNLAAHEPAAPWDTAPWDDDPDWDWHSAAGRSHGELDGLLVAAIERSDECLDAMLTADPDLGRPVALPRPPGKGETASIRWVLVHMVEEYARHAGHADLIRQSIDGATDV</sequence>
<evidence type="ECO:0000313" key="2">
    <source>
        <dbReference type="Proteomes" id="UP000597341"/>
    </source>
</evidence>
<protein>
    <submittedName>
        <fullName evidence="1">Mini-circle protein</fullName>
    </submittedName>
</protein>
<keyword evidence="2" id="KW-1185">Reference proteome</keyword>
<dbReference type="Pfam" id="PF04978">
    <property type="entry name" value="MST"/>
    <property type="match status" value="1"/>
</dbReference>
<dbReference type="EMBL" id="BNAD01000008">
    <property type="protein sequence ID" value="GHE18148.1"/>
    <property type="molecule type" value="Genomic_DNA"/>
</dbReference>
<accession>A0ABQ3HKC6</accession>
<organism evidence="1 2">
    <name type="scientific">Nocardioides flavus</name>
    <name type="common">ex Wang et al. 2016</name>
    <dbReference type="NCBI Taxonomy" id="2058780"/>
    <lineage>
        <taxon>Bacteria</taxon>
        <taxon>Bacillati</taxon>
        <taxon>Actinomycetota</taxon>
        <taxon>Actinomycetes</taxon>
        <taxon>Propionibacteriales</taxon>
        <taxon>Nocardioidaceae</taxon>
        <taxon>Nocardioides</taxon>
    </lineage>
</organism>
<name>A0ABQ3HKC6_9ACTN</name>
<dbReference type="Proteomes" id="UP000597341">
    <property type="component" value="Unassembled WGS sequence"/>
</dbReference>
<dbReference type="SUPFAM" id="SSF109854">
    <property type="entry name" value="DinB/YfiT-like putative metalloenzymes"/>
    <property type="match status" value="1"/>
</dbReference>
<reference evidence="2" key="1">
    <citation type="journal article" date="2019" name="Int. J. Syst. Evol. Microbiol.">
        <title>The Global Catalogue of Microorganisms (GCM) 10K type strain sequencing project: providing services to taxonomists for standard genome sequencing and annotation.</title>
        <authorList>
            <consortium name="The Broad Institute Genomics Platform"/>
            <consortium name="The Broad Institute Genome Sequencing Center for Infectious Disease"/>
            <person name="Wu L."/>
            <person name="Ma J."/>
        </authorList>
    </citation>
    <scope>NUCLEOTIDE SEQUENCE [LARGE SCALE GENOMIC DNA]</scope>
    <source>
        <strain evidence="2">CGMCC 1.12791</strain>
    </source>
</reference>
<dbReference type="InterPro" id="IPR034660">
    <property type="entry name" value="DinB/YfiT-like"/>
</dbReference>
<evidence type="ECO:0000313" key="1">
    <source>
        <dbReference type="EMBL" id="GHE18148.1"/>
    </source>
</evidence>
<dbReference type="InterPro" id="IPR007061">
    <property type="entry name" value="MST-like"/>
</dbReference>
<proteinExistence type="predicted"/>